<dbReference type="GO" id="GO:0005730">
    <property type="term" value="C:nucleolus"/>
    <property type="evidence" value="ECO:0007669"/>
    <property type="project" value="UniProtKB-SubCell"/>
</dbReference>
<dbReference type="AlphaFoldDB" id="A0A026VST4"/>
<keyword evidence="2" id="KW-0698">rRNA processing</keyword>
<dbReference type="STRING" id="2015173.A0A026VST4"/>
<name>A0A026VST4_OOCBI</name>
<gene>
    <name evidence="7" type="ORF">X777_03228</name>
</gene>
<evidence type="ECO:0000256" key="6">
    <source>
        <dbReference type="PIRNR" id="PIRNR023803"/>
    </source>
</evidence>
<evidence type="ECO:0000256" key="1">
    <source>
        <dbReference type="ARBA" id="ARBA00010800"/>
    </source>
</evidence>
<accession>A0A026VST4</accession>
<keyword evidence="8" id="KW-1185">Reference proteome</keyword>
<dbReference type="PIRSF" id="PIRSF023803">
    <property type="entry name" value="Ribonuclease_P_prd"/>
    <property type="match status" value="1"/>
</dbReference>
<dbReference type="GO" id="GO:0030677">
    <property type="term" value="C:ribonuclease P complex"/>
    <property type="evidence" value="ECO:0007669"/>
    <property type="project" value="InterPro"/>
</dbReference>
<reference evidence="7 8" key="1">
    <citation type="journal article" date="2014" name="Curr. Biol.">
        <title>The genome of the clonal raider ant Cerapachys biroi.</title>
        <authorList>
            <person name="Oxley P.R."/>
            <person name="Ji L."/>
            <person name="Fetter-Pruneda I."/>
            <person name="McKenzie S.K."/>
            <person name="Li C."/>
            <person name="Hu H."/>
            <person name="Zhang G."/>
            <person name="Kronauer D.J."/>
        </authorList>
    </citation>
    <scope>NUCLEOTIDE SEQUENCE [LARGE SCALE GENOMIC DNA]</scope>
</reference>
<proteinExistence type="inferred from homology"/>
<evidence type="ECO:0000313" key="8">
    <source>
        <dbReference type="Proteomes" id="UP000053097"/>
    </source>
</evidence>
<dbReference type="PANTHER" id="PTHR48414:SF1">
    <property type="entry name" value="POP5 HOMOLOG, RIBONUCLEASE P_MRP SUBUNIT"/>
    <property type="match status" value="1"/>
</dbReference>
<evidence type="ECO:0000256" key="5">
    <source>
        <dbReference type="ARBA" id="ARBA00044198"/>
    </source>
</evidence>
<evidence type="ECO:0000256" key="2">
    <source>
        <dbReference type="ARBA" id="ARBA00022552"/>
    </source>
</evidence>
<dbReference type="GO" id="GO:0006364">
    <property type="term" value="P:rRNA processing"/>
    <property type="evidence" value="ECO:0007669"/>
    <property type="project" value="UniProtKB-KW"/>
</dbReference>
<dbReference type="Proteomes" id="UP000053097">
    <property type="component" value="Unassembled WGS sequence"/>
</dbReference>
<dbReference type="SUPFAM" id="SSF160350">
    <property type="entry name" value="Rnp2-like"/>
    <property type="match status" value="1"/>
</dbReference>
<dbReference type="InterPro" id="IPR002759">
    <property type="entry name" value="Pop5/Rpp14/Rnp2-like"/>
</dbReference>
<evidence type="ECO:0000256" key="3">
    <source>
        <dbReference type="ARBA" id="ARBA00022694"/>
    </source>
</evidence>
<dbReference type="Gene3D" id="3.30.70.3250">
    <property type="entry name" value="Ribonuclease P, Pop5 subunit"/>
    <property type="match status" value="1"/>
</dbReference>
<dbReference type="PANTHER" id="PTHR48414">
    <property type="entry name" value="POP5 HOMOLOG, RIBONUCLEASE P_MRP SUBUNIT"/>
    <property type="match status" value="1"/>
</dbReference>
<dbReference type="OMA" id="MHTRIAV"/>
<dbReference type="InterPro" id="IPR016819">
    <property type="entry name" value="RNase_P/MRP_POP5"/>
</dbReference>
<keyword evidence="3 6" id="KW-0819">tRNA processing</keyword>
<protein>
    <recommendedName>
        <fullName evidence="5 6">Ribonuclease P/MRP protein subunit POP5</fullName>
    </recommendedName>
</protein>
<sequence>MYVYVVLEITPHGKEDKPFTLKNTALSQAVQQKVQELYGDFGTAAIKDGFNGELEFNTAIRADCDAKYCNMHTRIAVIRVRHGPHKFLLRAIPSVNDVAGRLVKTNILYVGATIKQCFLFIMKYQEKKLEQMWSGLRTETEREQMMTALLTFTPAMKDIK</sequence>
<dbReference type="Pfam" id="PF01900">
    <property type="entry name" value="RNase_P_Rpp14"/>
    <property type="match status" value="1"/>
</dbReference>
<comment type="similarity">
    <text evidence="1 6">Belongs to the eukaryotic/archaeal RNase P protein component 2 family.</text>
</comment>
<dbReference type="GO" id="GO:0033204">
    <property type="term" value="F:ribonuclease P RNA binding"/>
    <property type="evidence" value="ECO:0007669"/>
    <property type="project" value="InterPro"/>
</dbReference>
<dbReference type="GO" id="GO:0001682">
    <property type="term" value="P:tRNA 5'-leader removal"/>
    <property type="evidence" value="ECO:0007669"/>
    <property type="project" value="InterPro"/>
</dbReference>
<comment type="subcellular location">
    <subcellularLocation>
        <location evidence="6">Nucleus</location>
        <location evidence="6">Nucleolus</location>
    </subcellularLocation>
</comment>
<dbReference type="OrthoDB" id="277888at2759"/>
<evidence type="ECO:0000313" key="7">
    <source>
        <dbReference type="EMBL" id="EZA46695.1"/>
    </source>
</evidence>
<evidence type="ECO:0000256" key="4">
    <source>
        <dbReference type="ARBA" id="ARBA00023242"/>
    </source>
</evidence>
<comment type="function">
    <text evidence="6">Component of ribonuclease P, a protein complex that generates mature tRNA molecules by cleaving their 5'-ends.</text>
</comment>
<dbReference type="InterPro" id="IPR038085">
    <property type="entry name" value="Rnp2-like_sf"/>
</dbReference>
<organism evidence="7 8">
    <name type="scientific">Ooceraea biroi</name>
    <name type="common">Clonal raider ant</name>
    <name type="synonym">Cerapachys biroi</name>
    <dbReference type="NCBI Taxonomy" id="2015173"/>
    <lineage>
        <taxon>Eukaryota</taxon>
        <taxon>Metazoa</taxon>
        <taxon>Ecdysozoa</taxon>
        <taxon>Arthropoda</taxon>
        <taxon>Hexapoda</taxon>
        <taxon>Insecta</taxon>
        <taxon>Pterygota</taxon>
        <taxon>Neoptera</taxon>
        <taxon>Endopterygota</taxon>
        <taxon>Hymenoptera</taxon>
        <taxon>Apocrita</taxon>
        <taxon>Aculeata</taxon>
        <taxon>Formicoidea</taxon>
        <taxon>Formicidae</taxon>
        <taxon>Dorylinae</taxon>
        <taxon>Ooceraea</taxon>
    </lineage>
</organism>
<keyword evidence="4 6" id="KW-0539">Nucleus</keyword>
<dbReference type="EMBL" id="KK108510">
    <property type="protein sequence ID" value="EZA46695.1"/>
    <property type="molecule type" value="Genomic_DNA"/>
</dbReference>